<dbReference type="InterPro" id="IPR003961">
    <property type="entry name" value="FN3_dom"/>
</dbReference>
<feature type="chain" id="PRO_5047529476" evidence="2">
    <location>
        <begin position="33"/>
        <end position="1403"/>
    </location>
</feature>
<evidence type="ECO:0000256" key="2">
    <source>
        <dbReference type="SAM" id="SignalP"/>
    </source>
</evidence>
<proteinExistence type="predicted"/>
<feature type="compositionally biased region" description="Polar residues" evidence="1">
    <location>
        <begin position="939"/>
        <end position="950"/>
    </location>
</feature>
<reference evidence="4 5" key="1">
    <citation type="submission" date="2022-06" db="EMBL/GenBank/DDBJ databases">
        <title>Isolation of gut microbiota from human fecal samples.</title>
        <authorList>
            <person name="Pamer E.G."/>
            <person name="Barat B."/>
            <person name="Waligurski E."/>
            <person name="Medina S."/>
            <person name="Paddock L."/>
            <person name="Mostad J."/>
        </authorList>
    </citation>
    <scope>NUCLEOTIDE SEQUENCE [LARGE SCALE GENOMIC DNA]</scope>
    <source>
        <strain evidence="4 5">SL.3.17</strain>
    </source>
</reference>
<dbReference type="Gene3D" id="2.60.40.1080">
    <property type="match status" value="2"/>
</dbReference>
<dbReference type="Gene3D" id="2.60.40.10">
    <property type="entry name" value="Immunoglobulins"/>
    <property type="match status" value="2"/>
</dbReference>
<keyword evidence="2" id="KW-0732">Signal</keyword>
<evidence type="ECO:0000259" key="3">
    <source>
        <dbReference type="PROSITE" id="PS50853"/>
    </source>
</evidence>
<evidence type="ECO:0000256" key="1">
    <source>
        <dbReference type="SAM" id="MobiDB-lite"/>
    </source>
</evidence>
<dbReference type="Pfam" id="PF18998">
    <property type="entry name" value="Flg_new_2"/>
    <property type="match status" value="1"/>
</dbReference>
<dbReference type="SMART" id="SM00060">
    <property type="entry name" value="FN3"/>
    <property type="match status" value="2"/>
</dbReference>
<dbReference type="EMBL" id="JANFXK010000001">
    <property type="protein sequence ID" value="MCQ4635332.1"/>
    <property type="molecule type" value="Genomic_DNA"/>
</dbReference>
<dbReference type="PROSITE" id="PS50853">
    <property type="entry name" value="FN3"/>
    <property type="match status" value="1"/>
</dbReference>
<dbReference type="InterPro" id="IPR013783">
    <property type="entry name" value="Ig-like_fold"/>
</dbReference>
<accession>A0ABT1RJG5</accession>
<dbReference type="Proteomes" id="UP001524502">
    <property type="component" value="Unassembled WGS sequence"/>
</dbReference>
<dbReference type="InterPro" id="IPR044060">
    <property type="entry name" value="Bacterial_rp_domain"/>
</dbReference>
<protein>
    <submittedName>
        <fullName evidence="4">Ig-like domain-containing protein</fullName>
    </submittedName>
</protein>
<gene>
    <name evidence="4" type="ORF">NE619_01200</name>
</gene>
<dbReference type="Pfam" id="PF02368">
    <property type="entry name" value="Big_2"/>
    <property type="match status" value="2"/>
</dbReference>
<comment type="caution">
    <text evidence="4">The sequence shown here is derived from an EMBL/GenBank/DDBJ whole genome shotgun (WGS) entry which is preliminary data.</text>
</comment>
<dbReference type="InterPro" id="IPR036116">
    <property type="entry name" value="FN3_sf"/>
</dbReference>
<sequence>MKVKERNYGNPFLTVLVIVLLAFAFQSASVFAEDIDASKLSPDGSVTSFSNPGGWKYDEAEHAYMADFASEEYKTLKATIDGSAVLSFEYKVENDDGSAMLVVSDEYYYDTEGQFKKVVMSIPEGQTEMGWMAAYIGGGTGKVYLKNFSLITGLADITVSNGKTSNKYSFEDINEEYFPSKGNVTYTVETKLTDKLSGLKLSAKLDGDTVSAGTEGKIEIPMTETSTERKLELSIDNNGKTYTKTVTITPAQTENAGVTIEGDPQKGTVTAICDQAPLKTDGTVNEITRKSSVTVKATPNSGVDFLGWVDGEGRFLSTDKEYSFTVEKNIKLKAVFSKNDYAARINGEFYASLKTALDSAKAGDTVILTGDTALTENTVVPKDVFLLLPTDATDTKGYAASGYCPDGTSLDSSTGLGKKATLYHTLTIGENVSLDINGSVLVNAVVGRPQGGHNDQDITGGYSQINLQGSINVEDGGILDVCGYVKGKGKIHGKAGSEIRDLFVIRHWRGGSQALKMYLANVFPFTEYDCHNIQAPTRIDYGASLLGTVKMYASSTYNYTRFPQIDGNNGMYRLKDTSSYAMKTYENGIENISLYGGGTFSNSTLDITGLTLSTKSYLYPIDGDYQYELNDGEYIFDNDYKFMPGSKVTVRADAKLTIPEKKKVVFYDSFEDPTNISGTQYPQDRTPAQLVLNGTLDLKGTLAGQVLCGKESFVSRECNAGLTLTTKEASGDQKGTKTYTFNLTWLDAGGKPMEAPAAKPHIGDWTSDAQNHTRACPKCGTIETEAHQYDSWSSTGDTQHKHACTVCGYEETADHQWGKAVENAEETELVYTCEDCGAQKIEKLVTGISLNKKVVEIAKGNKELLIAKLEPEDAADKTITWSSSNEDVATVDENGLVTAKDAGNTMITAKSNSKERLATCAVSVMEEPGESIPGAGESPTVTVQPQTNEAGTLDAEPVIQLIEKSGTDETVVILLEQEAREELPSVPAEVFEKAAATEGAPIVIQTVTKEDDKIAATFVFERSEITKPDIPVKTDISKTPKTNEKALLDACLPDKAAKKTLNLSHSGDFPGPVMITLDVSDTFKAGNIVHLYYLNTEKNNLTLTAETLTVDPKGQITVKLAHASSYVVTDTIYKGKNITGITLDKSKVTLEAGKKTQLHASVQPEDAADKTVTWSSSKEKVAKVSQSGEVTALTPGSAEIYGKTADGRTAVCKVEVRLAQTAGLKAVSKEYDKTRLTWKKTAGAKGYKIYRAASKNGKYKKIKTTKATNYTDKKLKTGKTYYYKVRAYADANGKTTHGAYTSVKKVKVIPAAPKGVKAKAGKNRSVKFTWNKVQGASGYEIYRSKADTKHFKKIRTAGKASKSYKSQNLSKKTKYYYKVRAYRKVAGKKVYSKYSKTTAVFVK</sequence>
<dbReference type="SUPFAM" id="SSF49265">
    <property type="entry name" value="Fibronectin type III"/>
    <property type="match status" value="1"/>
</dbReference>
<evidence type="ECO:0000313" key="4">
    <source>
        <dbReference type="EMBL" id="MCQ4635332.1"/>
    </source>
</evidence>
<feature type="domain" description="Fibronectin type-III" evidence="3">
    <location>
        <begin position="1312"/>
        <end position="1403"/>
    </location>
</feature>
<dbReference type="Pfam" id="PF00041">
    <property type="entry name" value="fn3"/>
    <property type="match status" value="1"/>
</dbReference>
<name>A0ABT1RJG5_9FIRM</name>
<keyword evidence="5" id="KW-1185">Reference proteome</keyword>
<dbReference type="CDD" id="cd00063">
    <property type="entry name" value="FN3"/>
    <property type="match status" value="2"/>
</dbReference>
<dbReference type="SMART" id="SM00635">
    <property type="entry name" value="BID_2"/>
    <property type="match status" value="2"/>
</dbReference>
<dbReference type="RefSeq" id="WP_256130528.1">
    <property type="nucleotide sequence ID" value="NZ_JANFXK010000001.1"/>
</dbReference>
<dbReference type="SUPFAM" id="SSF49373">
    <property type="entry name" value="Invasin/intimin cell-adhesion fragments"/>
    <property type="match status" value="2"/>
</dbReference>
<dbReference type="InterPro" id="IPR008964">
    <property type="entry name" value="Invasin/intimin_cell_adhesion"/>
</dbReference>
<evidence type="ECO:0000313" key="5">
    <source>
        <dbReference type="Proteomes" id="UP001524502"/>
    </source>
</evidence>
<organism evidence="4 5">
    <name type="scientific">Anaerovorax odorimutans</name>
    <dbReference type="NCBI Taxonomy" id="109327"/>
    <lineage>
        <taxon>Bacteria</taxon>
        <taxon>Bacillati</taxon>
        <taxon>Bacillota</taxon>
        <taxon>Clostridia</taxon>
        <taxon>Peptostreptococcales</taxon>
        <taxon>Anaerovoracaceae</taxon>
        <taxon>Anaerovorax</taxon>
    </lineage>
</organism>
<dbReference type="InterPro" id="IPR003343">
    <property type="entry name" value="Big_2"/>
</dbReference>
<feature type="region of interest" description="Disordered" evidence="1">
    <location>
        <begin position="928"/>
        <end position="951"/>
    </location>
</feature>
<feature type="signal peptide" evidence="2">
    <location>
        <begin position="1"/>
        <end position="32"/>
    </location>
</feature>